<feature type="coiled-coil region" evidence="1">
    <location>
        <begin position="77"/>
        <end position="111"/>
    </location>
</feature>
<sequence length="390" mass="44883">MAFTLGALSPTLLSSEDPSLSLDDLDAAFVLADAEALLIEEFHPLSPISASDQDAEELPPHNKTRRMTKPSRRQSYRIKEKRERAELKRQVVNLNEEVVRLRHIKANEKAQFNASRTSTFWFWKAVATRQRHERSQAEDEQRALTLLAHAQAAYIQTLAISEQDQPVRHLKKQRCGVSEIELFDAIIQDLDTNCAPADELFRTCRTTPPLQVLKPDGTLGYSQFYTTESTPFSISLTCHLLWELGTRHHCHYQDYKRYADVRDPENTNAQSYRSTVTLENGVKVSVRNRLVARRYNKERVSSWKLVCEGEGVYNGFQFDETVWITLRASELGTVIEMFIRRTPMHFTSTMLRDRERFEQAMHRLLDQTRGDILTSLQGVLVDDVVEQLVG</sequence>
<proteinExistence type="predicted"/>
<comment type="caution">
    <text evidence="3">The sequence shown here is derived from an EMBL/GenBank/DDBJ whole genome shotgun (WGS) entry which is preliminary data.</text>
</comment>
<evidence type="ECO:0000313" key="3">
    <source>
        <dbReference type="EMBL" id="KAK1934177.1"/>
    </source>
</evidence>
<keyword evidence="4" id="KW-1185">Reference proteome</keyword>
<evidence type="ECO:0000313" key="4">
    <source>
        <dbReference type="Proteomes" id="UP001259832"/>
    </source>
</evidence>
<dbReference type="AlphaFoldDB" id="A0AAD9LFY8"/>
<keyword evidence="1" id="KW-0175">Coiled coil</keyword>
<evidence type="ECO:0000256" key="2">
    <source>
        <dbReference type="SAM" id="MobiDB-lite"/>
    </source>
</evidence>
<feature type="region of interest" description="Disordered" evidence="2">
    <location>
        <begin position="49"/>
        <end position="76"/>
    </location>
</feature>
<reference evidence="3" key="1">
    <citation type="submission" date="2023-08" db="EMBL/GenBank/DDBJ databases">
        <title>Reference Genome Resource for the Citrus Pathogen Phytophthora citrophthora.</title>
        <authorList>
            <person name="Moller H."/>
            <person name="Coetzee B."/>
            <person name="Rose L.J."/>
            <person name="Van Niekerk J.M."/>
        </authorList>
    </citation>
    <scope>NUCLEOTIDE SEQUENCE</scope>
    <source>
        <strain evidence="3">STE-U-9442</strain>
    </source>
</reference>
<dbReference type="Proteomes" id="UP001259832">
    <property type="component" value="Unassembled WGS sequence"/>
</dbReference>
<organism evidence="3 4">
    <name type="scientific">Phytophthora citrophthora</name>
    <dbReference type="NCBI Taxonomy" id="4793"/>
    <lineage>
        <taxon>Eukaryota</taxon>
        <taxon>Sar</taxon>
        <taxon>Stramenopiles</taxon>
        <taxon>Oomycota</taxon>
        <taxon>Peronosporomycetes</taxon>
        <taxon>Peronosporales</taxon>
        <taxon>Peronosporaceae</taxon>
        <taxon>Phytophthora</taxon>
    </lineage>
</organism>
<gene>
    <name evidence="3" type="ORF">P3T76_011380</name>
</gene>
<protein>
    <submittedName>
        <fullName evidence="3">Uncharacterized protein</fullName>
    </submittedName>
</protein>
<dbReference type="EMBL" id="JASMQC010000026">
    <property type="protein sequence ID" value="KAK1934177.1"/>
    <property type="molecule type" value="Genomic_DNA"/>
</dbReference>
<feature type="compositionally biased region" description="Basic residues" evidence="2">
    <location>
        <begin position="62"/>
        <end position="76"/>
    </location>
</feature>
<accession>A0AAD9LFY8</accession>
<name>A0AAD9LFY8_9STRA</name>
<evidence type="ECO:0000256" key="1">
    <source>
        <dbReference type="SAM" id="Coils"/>
    </source>
</evidence>